<protein>
    <recommendedName>
        <fullName evidence="5">Glycerate kinase</fullName>
    </recommendedName>
</protein>
<organism evidence="3 4">
    <name type="scientific">Candidatus Wolfebacteria bacterium CG10_big_fil_rev_8_21_14_0_10_31_9</name>
    <dbReference type="NCBI Taxonomy" id="1975070"/>
    <lineage>
        <taxon>Bacteria</taxon>
        <taxon>Candidatus Wolfeibacteriota</taxon>
    </lineage>
</organism>
<dbReference type="SUPFAM" id="SSF82544">
    <property type="entry name" value="GckA/TtuD-like"/>
    <property type="match status" value="1"/>
</dbReference>
<dbReference type="PANTHER" id="PTHR12227:SF0">
    <property type="entry name" value="GLYCERATE KINASE"/>
    <property type="match status" value="1"/>
</dbReference>
<dbReference type="InterPro" id="IPR039760">
    <property type="entry name" value="MOFRL_protein"/>
</dbReference>
<dbReference type="Gene3D" id="3.40.1480.10">
    <property type="entry name" value="MOFRL domain"/>
    <property type="match status" value="1"/>
</dbReference>
<proteinExistence type="predicted"/>
<comment type="caution">
    <text evidence="3">The sequence shown here is derived from an EMBL/GenBank/DDBJ whole genome shotgun (WGS) entry which is preliminary data.</text>
</comment>
<dbReference type="AlphaFoldDB" id="A0A2H0RCJ1"/>
<feature type="non-terminal residue" evidence="3">
    <location>
        <position position="1"/>
    </location>
</feature>
<dbReference type="InterPro" id="IPR007835">
    <property type="entry name" value="MOFRL"/>
</dbReference>
<dbReference type="Pfam" id="PF13660">
    <property type="entry name" value="DUF4147"/>
    <property type="match status" value="1"/>
</dbReference>
<dbReference type="Gene3D" id="3.40.50.10180">
    <property type="entry name" value="Glycerate kinase, MOFRL-like N-terminal domain"/>
    <property type="match status" value="1"/>
</dbReference>
<evidence type="ECO:0000259" key="2">
    <source>
        <dbReference type="Pfam" id="PF13660"/>
    </source>
</evidence>
<sequence length="409" mass="44377">KIVADKNTTIALNLSDFKKIYIIGVGKDSAMASISLAKILGKRLTKGIAIDVNIDQQPTTNNLQLLQGTHPVSSLKNIKATKKIISLAKKAGEDDLVVSFICGGGSALLCSSESELKASNTTFKELTNAGADIIELNTVRKHLSEVKGGGLARLIYPATAISLIVSDVLGNDISMVASGPTVYDKTTKKDAEFVLKKYGSKSTISGLKLLETENDEKYFKNTMNILFVSNKDSLLAMQEMALKLKLKPKIYSYKLKGEANQVFSKMVKGIKSGDVVLAGGESTVELNGKNKKLGKSLRQAHSKAIWQTHGKGGRNQEAVLGFLIKEQLTISNKRLAVISFASDGNDNKTEVAGAIGDTLTLEKVKKLKLNPQNYLDNHDSFNFFQKTKDAIYASKNNFNVADLMIVIKD</sequence>
<evidence type="ECO:0000313" key="3">
    <source>
        <dbReference type="EMBL" id="PIR44259.1"/>
    </source>
</evidence>
<dbReference type="GO" id="GO:0008887">
    <property type="term" value="F:glycerate kinase activity"/>
    <property type="evidence" value="ECO:0007669"/>
    <property type="project" value="InterPro"/>
</dbReference>
<dbReference type="PANTHER" id="PTHR12227">
    <property type="entry name" value="GLYCERATE KINASE"/>
    <property type="match status" value="1"/>
</dbReference>
<gene>
    <name evidence="3" type="ORF">COV23_00790</name>
</gene>
<evidence type="ECO:0008006" key="5">
    <source>
        <dbReference type="Google" id="ProtNLM"/>
    </source>
</evidence>
<feature type="domain" description="MOFRL-associated" evidence="2">
    <location>
        <begin position="10"/>
        <end position="203"/>
    </location>
</feature>
<reference evidence="3 4" key="1">
    <citation type="submission" date="2017-09" db="EMBL/GenBank/DDBJ databases">
        <title>Depth-based differentiation of microbial function through sediment-hosted aquifers and enrichment of novel symbionts in the deep terrestrial subsurface.</title>
        <authorList>
            <person name="Probst A.J."/>
            <person name="Ladd B."/>
            <person name="Jarett J.K."/>
            <person name="Geller-Mcgrath D.E."/>
            <person name="Sieber C.M."/>
            <person name="Emerson J.B."/>
            <person name="Anantharaman K."/>
            <person name="Thomas B.C."/>
            <person name="Malmstrom R."/>
            <person name="Stieglmeier M."/>
            <person name="Klingl A."/>
            <person name="Woyke T."/>
            <person name="Ryan C.M."/>
            <person name="Banfield J.F."/>
        </authorList>
    </citation>
    <scope>NUCLEOTIDE SEQUENCE [LARGE SCALE GENOMIC DNA]</scope>
    <source>
        <strain evidence="3">CG10_big_fil_rev_8_21_14_0_10_31_9</strain>
    </source>
</reference>
<dbReference type="InterPro" id="IPR025286">
    <property type="entry name" value="MOFRL_assoc_dom"/>
</dbReference>
<dbReference type="Pfam" id="PF05161">
    <property type="entry name" value="MOFRL"/>
    <property type="match status" value="1"/>
</dbReference>
<feature type="domain" description="MOFRL" evidence="1">
    <location>
        <begin position="275"/>
        <end position="402"/>
    </location>
</feature>
<evidence type="ECO:0000313" key="4">
    <source>
        <dbReference type="Proteomes" id="UP000231602"/>
    </source>
</evidence>
<dbReference type="InterPro" id="IPR037035">
    <property type="entry name" value="GK-like_C_sf"/>
</dbReference>
<name>A0A2H0RCJ1_9BACT</name>
<evidence type="ECO:0000259" key="1">
    <source>
        <dbReference type="Pfam" id="PF05161"/>
    </source>
</evidence>
<dbReference type="GO" id="GO:0005737">
    <property type="term" value="C:cytoplasm"/>
    <property type="evidence" value="ECO:0007669"/>
    <property type="project" value="TreeGrafter"/>
</dbReference>
<dbReference type="Proteomes" id="UP000231602">
    <property type="component" value="Unassembled WGS sequence"/>
</dbReference>
<accession>A0A2H0RCJ1</accession>
<dbReference type="EMBL" id="PCXV01000013">
    <property type="protein sequence ID" value="PIR44259.1"/>
    <property type="molecule type" value="Genomic_DNA"/>
</dbReference>
<dbReference type="InterPro" id="IPR038614">
    <property type="entry name" value="GK_N_sf"/>
</dbReference>